<feature type="binding site" evidence="12">
    <location>
        <begin position="42"/>
        <end position="49"/>
    </location>
    <ligand>
        <name>ATP</name>
        <dbReference type="ChEBI" id="CHEBI:30616"/>
    </ligand>
</feature>
<dbReference type="Gene3D" id="3.40.50.300">
    <property type="entry name" value="P-loop containing nucleotide triphosphate hydrolases"/>
    <property type="match status" value="2"/>
</dbReference>
<comment type="catalytic activity">
    <reaction evidence="11">
        <text>ATP + H2O = ADP + phosphate + H(+)</text>
        <dbReference type="Rhea" id="RHEA:13065"/>
        <dbReference type="ChEBI" id="CHEBI:15377"/>
        <dbReference type="ChEBI" id="CHEBI:15378"/>
        <dbReference type="ChEBI" id="CHEBI:30616"/>
        <dbReference type="ChEBI" id="CHEBI:43474"/>
        <dbReference type="ChEBI" id="CHEBI:456216"/>
        <dbReference type="EC" id="5.6.2.4"/>
    </reaction>
</comment>
<keyword evidence="3 12" id="KW-0378">Hydrolase</keyword>
<dbReference type="Proteomes" id="UP001165366">
    <property type="component" value="Unassembled WGS sequence"/>
</dbReference>
<dbReference type="Gene3D" id="1.10.10.160">
    <property type="match status" value="1"/>
</dbReference>
<dbReference type="InterPro" id="IPR014016">
    <property type="entry name" value="UvrD-like_ATP-bd"/>
</dbReference>
<evidence type="ECO:0000256" key="5">
    <source>
        <dbReference type="ARBA" id="ARBA00022840"/>
    </source>
</evidence>
<keyword evidence="2 12" id="KW-0547">Nucleotide-binding</keyword>
<proteinExistence type="inferred from homology"/>
<evidence type="ECO:0000256" key="3">
    <source>
        <dbReference type="ARBA" id="ARBA00022801"/>
    </source>
</evidence>
<keyword evidence="4 12" id="KW-0347">Helicase</keyword>
<sequence length="763" mass="88159">MQKFTLQPESSKPKSPPDFLKDLNEQQRRAASHTHGPLLIVAGAGSGKTRVLTYRIAYLLQQHHALPKQILALTFTNKAAREMQERIQNLIGEKASGLWMGTFHSIFSKILRFEAEKIGFDSNFSIYDTTDSQNAIKLILKELNYDPREIKPKTIHRKISDAKNQLILPGAYQSRFVHSTLDDITAKIYEIYQIRLMQANAMDFDDLLIRPVQLFQEHPDVLEKYQDRFKHILIDEYQDTNHAQYKVTKLLADKYENICVVGDDAQSIYSFRGADIANILNFKNDYEDATEVPLEQNYRSTKYILQCADSVIKQNEKQIEKTLWTDNDEGDTVTLLENFDERDEANRVVNHINNLKLQHGYQNNDFAILYRTNYQSRIFEEALRRKGIAYQLVGGLSFYQRKEIKDVLSYLTLLVNPEDEQALLRIINEPSRGIGNKTLNDILKKARKERRKVWNIIQNVEEADLYKPAKAKIGEFVEMINNLRNELESGTSILQVTKKMMEQSGYMKALVEENSAQALTRRDNVLELQNAIAYFQQNNSNPNLANFLQEISLITDTDKYDEDKPAVTLMTVHASKGLEFPAVFIVGLEENLFPMGPRDGEEANTEEERRLFYVAITRAEKHLFFSFSKMRYRFGEEHRQARSRFLDEVDPGIVRTESGSTIRQKDRKNSSTNESSSYDQKIEYDWKQPLQSKNSKSSTGDFQYEYDDDPFHAGTHVMHPTFGPGKIIRRSGTGKDSRVVVFFKNRGQKTLMLRAAKLQVLNQ</sequence>
<reference evidence="16" key="1">
    <citation type="submission" date="2022-01" db="EMBL/GenBank/DDBJ databases">
        <authorList>
            <person name="Wang Y."/>
        </authorList>
    </citation>
    <scope>NUCLEOTIDE SEQUENCE</scope>
    <source>
        <strain evidence="16">WB101</strain>
    </source>
</reference>
<feature type="region of interest" description="Disordered" evidence="13">
    <location>
        <begin position="656"/>
        <end position="683"/>
    </location>
</feature>
<evidence type="ECO:0000256" key="11">
    <source>
        <dbReference type="ARBA" id="ARBA00048988"/>
    </source>
</evidence>
<evidence type="ECO:0000259" key="15">
    <source>
        <dbReference type="PROSITE" id="PS51217"/>
    </source>
</evidence>
<evidence type="ECO:0000256" key="2">
    <source>
        <dbReference type="ARBA" id="ARBA00022741"/>
    </source>
</evidence>
<dbReference type="CDD" id="cd18807">
    <property type="entry name" value="SF1_C_UvrD"/>
    <property type="match status" value="1"/>
</dbReference>
<evidence type="ECO:0000256" key="10">
    <source>
        <dbReference type="ARBA" id="ARBA00034923"/>
    </source>
</evidence>
<evidence type="ECO:0000256" key="1">
    <source>
        <dbReference type="ARBA" id="ARBA00009922"/>
    </source>
</evidence>
<keyword evidence="6" id="KW-0238">DNA-binding</keyword>
<evidence type="ECO:0000256" key="7">
    <source>
        <dbReference type="ARBA" id="ARBA00023235"/>
    </source>
</evidence>
<feature type="domain" description="UvrD-like helicase C-terminal" evidence="15">
    <location>
        <begin position="302"/>
        <end position="577"/>
    </location>
</feature>
<reference evidence="16" key="2">
    <citation type="submission" date="2024-05" db="EMBL/GenBank/DDBJ databases">
        <title>Rhodohalobacter halophilus gen. nov., sp. nov., a moderately halophilic member of the family Balneolaceae.</title>
        <authorList>
            <person name="Xia J."/>
        </authorList>
    </citation>
    <scope>NUCLEOTIDE SEQUENCE</scope>
    <source>
        <strain evidence="16">WB101</strain>
    </source>
</reference>
<comment type="catalytic activity">
    <reaction evidence="8">
        <text>Couples ATP hydrolysis with the unwinding of duplex DNA by translocating in the 3'-5' direction.</text>
        <dbReference type="EC" id="5.6.2.4"/>
    </reaction>
</comment>
<evidence type="ECO:0000259" key="14">
    <source>
        <dbReference type="PROSITE" id="PS51198"/>
    </source>
</evidence>
<dbReference type="PANTHER" id="PTHR11070:SF2">
    <property type="entry name" value="ATP-DEPENDENT DNA HELICASE SRS2"/>
    <property type="match status" value="1"/>
</dbReference>
<dbReference type="PROSITE" id="PS51198">
    <property type="entry name" value="UVRD_HELICASE_ATP_BIND"/>
    <property type="match status" value="1"/>
</dbReference>
<name>A0ABS9KB90_9BACT</name>
<evidence type="ECO:0000256" key="8">
    <source>
        <dbReference type="ARBA" id="ARBA00034617"/>
    </source>
</evidence>
<dbReference type="Gene3D" id="1.10.486.10">
    <property type="entry name" value="PCRA, domain 4"/>
    <property type="match status" value="1"/>
</dbReference>
<dbReference type="PANTHER" id="PTHR11070">
    <property type="entry name" value="UVRD / RECB / PCRA DNA HELICASE FAMILY MEMBER"/>
    <property type="match status" value="1"/>
</dbReference>
<dbReference type="InterPro" id="IPR000212">
    <property type="entry name" value="DNA_helicase_UvrD/REP"/>
</dbReference>
<dbReference type="Pfam" id="PF00580">
    <property type="entry name" value="UvrD-helicase"/>
    <property type="match status" value="1"/>
</dbReference>
<protein>
    <recommendedName>
        <fullName evidence="9">DNA 3'-5' helicase</fullName>
        <ecNumber evidence="9">5.6.2.4</ecNumber>
    </recommendedName>
    <alternativeName>
        <fullName evidence="10">DNA 3'-5' helicase II</fullName>
    </alternativeName>
</protein>
<dbReference type="Pfam" id="PF13361">
    <property type="entry name" value="UvrD_C"/>
    <property type="match status" value="1"/>
</dbReference>
<dbReference type="InterPro" id="IPR013986">
    <property type="entry name" value="DExx_box_DNA_helicase_dom_sf"/>
</dbReference>
<gene>
    <name evidence="16" type="ORF">L6773_05985</name>
</gene>
<evidence type="ECO:0000256" key="4">
    <source>
        <dbReference type="ARBA" id="ARBA00022806"/>
    </source>
</evidence>
<dbReference type="SUPFAM" id="SSF52540">
    <property type="entry name" value="P-loop containing nucleoside triphosphate hydrolases"/>
    <property type="match status" value="1"/>
</dbReference>
<keyword evidence="5 12" id="KW-0067">ATP-binding</keyword>
<dbReference type="RefSeq" id="WP_237852950.1">
    <property type="nucleotide sequence ID" value="NZ_JAKLWS010000005.1"/>
</dbReference>
<evidence type="ECO:0000256" key="9">
    <source>
        <dbReference type="ARBA" id="ARBA00034808"/>
    </source>
</evidence>
<comment type="caution">
    <text evidence="16">The sequence shown here is derived from an EMBL/GenBank/DDBJ whole genome shotgun (WGS) entry which is preliminary data.</text>
</comment>
<dbReference type="InterPro" id="IPR014017">
    <property type="entry name" value="DNA_helicase_UvrD-like_C"/>
</dbReference>
<dbReference type="InterPro" id="IPR027417">
    <property type="entry name" value="P-loop_NTPase"/>
</dbReference>
<evidence type="ECO:0000256" key="12">
    <source>
        <dbReference type="PROSITE-ProRule" id="PRU00560"/>
    </source>
</evidence>
<evidence type="ECO:0000313" key="16">
    <source>
        <dbReference type="EMBL" id="MCG2588106.1"/>
    </source>
</evidence>
<feature type="domain" description="UvrD-like helicase ATP-binding" evidence="14">
    <location>
        <begin position="21"/>
        <end position="301"/>
    </location>
</feature>
<accession>A0ABS9KB90</accession>
<evidence type="ECO:0000256" key="6">
    <source>
        <dbReference type="ARBA" id="ARBA00023125"/>
    </source>
</evidence>
<keyword evidence="7" id="KW-0413">Isomerase</keyword>
<dbReference type="PROSITE" id="PS51217">
    <property type="entry name" value="UVRD_HELICASE_CTER"/>
    <property type="match status" value="1"/>
</dbReference>
<dbReference type="EMBL" id="JAKLWS010000005">
    <property type="protein sequence ID" value="MCG2588106.1"/>
    <property type="molecule type" value="Genomic_DNA"/>
</dbReference>
<organism evidence="16 17">
    <name type="scientific">Rhodohalobacter sulfatireducens</name>
    <dbReference type="NCBI Taxonomy" id="2911366"/>
    <lineage>
        <taxon>Bacteria</taxon>
        <taxon>Pseudomonadati</taxon>
        <taxon>Balneolota</taxon>
        <taxon>Balneolia</taxon>
        <taxon>Balneolales</taxon>
        <taxon>Balneolaceae</taxon>
        <taxon>Rhodohalobacter</taxon>
    </lineage>
</organism>
<comment type="similarity">
    <text evidence="1">Belongs to the helicase family. UvrD subfamily.</text>
</comment>
<dbReference type="CDD" id="cd17932">
    <property type="entry name" value="DEXQc_UvrD"/>
    <property type="match status" value="1"/>
</dbReference>
<evidence type="ECO:0000313" key="17">
    <source>
        <dbReference type="Proteomes" id="UP001165366"/>
    </source>
</evidence>
<keyword evidence="17" id="KW-1185">Reference proteome</keyword>
<evidence type="ECO:0000256" key="13">
    <source>
        <dbReference type="SAM" id="MobiDB-lite"/>
    </source>
</evidence>
<feature type="compositionally biased region" description="Polar residues" evidence="13">
    <location>
        <begin position="670"/>
        <end position="679"/>
    </location>
</feature>
<dbReference type="EC" id="5.6.2.4" evidence="9"/>